<dbReference type="Pfam" id="PF13482">
    <property type="entry name" value="RNase_H_2"/>
    <property type="match status" value="1"/>
</dbReference>
<organism evidence="2 3">
    <name type="scientific">Candidatus Zambryskibacteria bacterium RIFCSPHIGHO2_01_FULL_44_22b</name>
    <dbReference type="NCBI Taxonomy" id="1802737"/>
    <lineage>
        <taxon>Bacteria</taxon>
        <taxon>Candidatus Zambryskiibacteriota</taxon>
    </lineage>
</organism>
<dbReference type="InterPro" id="IPR012337">
    <property type="entry name" value="RNaseH-like_sf"/>
</dbReference>
<name>A0A1G2T0N8_9BACT</name>
<feature type="domain" description="YprB ribonuclease H-like" evidence="1">
    <location>
        <begin position="6"/>
        <end position="148"/>
    </location>
</feature>
<dbReference type="InterPro" id="IPR036397">
    <property type="entry name" value="RNaseH_sf"/>
</dbReference>
<evidence type="ECO:0000259" key="1">
    <source>
        <dbReference type="Pfam" id="PF13482"/>
    </source>
</evidence>
<dbReference type="SUPFAM" id="SSF53098">
    <property type="entry name" value="Ribonuclease H-like"/>
    <property type="match status" value="1"/>
</dbReference>
<evidence type="ECO:0000313" key="2">
    <source>
        <dbReference type="EMBL" id="OHA90850.1"/>
    </source>
</evidence>
<dbReference type="Gene3D" id="3.30.420.10">
    <property type="entry name" value="Ribonuclease H-like superfamily/Ribonuclease H"/>
    <property type="match status" value="1"/>
</dbReference>
<accession>A0A1G2T0N8</accession>
<dbReference type="Proteomes" id="UP000178538">
    <property type="component" value="Unassembled WGS sequence"/>
</dbReference>
<protein>
    <recommendedName>
        <fullName evidence="1">YprB ribonuclease H-like domain-containing protein</fullName>
    </recommendedName>
</protein>
<dbReference type="InterPro" id="IPR038720">
    <property type="entry name" value="YprB_RNase_H-like_dom"/>
</dbReference>
<gene>
    <name evidence="2" type="ORF">A2832_00845</name>
</gene>
<sequence>MRKIVLDIETKDFYNDLEKINLSLVGIYDSETDAYSTYLEEDLPKLWPIFEHSDMIIGFNSDHFDIPILNKYYPGDLSKIRSLDILREIKNAYGRRMRLDQLAEGTLGKNKSGKGGDAVEWWKAGDIERVRSYCINDVRLTKELYDYALANNKLIFKEAGALNEITLDTSEWKRAKEHKLTFSLPF</sequence>
<reference evidence="2 3" key="1">
    <citation type="journal article" date="2016" name="Nat. Commun.">
        <title>Thousands of microbial genomes shed light on interconnected biogeochemical processes in an aquifer system.</title>
        <authorList>
            <person name="Anantharaman K."/>
            <person name="Brown C.T."/>
            <person name="Hug L.A."/>
            <person name="Sharon I."/>
            <person name="Castelle C.J."/>
            <person name="Probst A.J."/>
            <person name="Thomas B.C."/>
            <person name="Singh A."/>
            <person name="Wilkins M.J."/>
            <person name="Karaoz U."/>
            <person name="Brodie E.L."/>
            <person name="Williams K.H."/>
            <person name="Hubbard S.S."/>
            <person name="Banfield J.F."/>
        </authorList>
    </citation>
    <scope>NUCLEOTIDE SEQUENCE [LARGE SCALE GENOMIC DNA]</scope>
</reference>
<evidence type="ECO:0000313" key="3">
    <source>
        <dbReference type="Proteomes" id="UP000178538"/>
    </source>
</evidence>
<comment type="caution">
    <text evidence="2">The sequence shown here is derived from an EMBL/GenBank/DDBJ whole genome shotgun (WGS) entry which is preliminary data.</text>
</comment>
<dbReference type="STRING" id="1802737.A2832_00845"/>
<proteinExistence type="predicted"/>
<dbReference type="GO" id="GO:0003676">
    <property type="term" value="F:nucleic acid binding"/>
    <property type="evidence" value="ECO:0007669"/>
    <property type="project" value="InterPro"/>
</dbReference>
<dbReference type="EMBL" id="MHVG01000015">
    <property type="protein sequence ID" value="OHA90850.1"/>
    <property type="molecule type" value="Genomic_DNA"/>
</dbReference>
<dbReference type="AlphaFoldDB" id="A0A1G2T0N8"/>